<name>A0ABN9AFC2_9NEOB</name>
<evidence type="ECO:0000256" key="1">
    <source>
        <dbReference type="SAM" id="MobiDB-lite"/>
    </source>
</evidence>
<feature type="region of interest" description="Disordered" evidence="1">
    <location>
        <begin position="1"/>
        <end position="44"/>
    </location>
</feature>
<keyword evidence="3" id="KW-1185">Reference proteome</keyword>
<evidence type="ECO:0000313" key="2">
    <source>
        <dbReference type="EMBL" id="CAI9534706.1"/>
    </source>
</evidence>
<accession>A0ABN9AFC2</accession>
<feature type="compositionally biased region" description="Polar residues" evidence="1">
    <location>
        <begin position="26"/>
        <end position="44"/>
    </location>
</feature>
<dbReference type="Proteomes" id="UP001162483">
    <property type="component" value="Unassembled WGS sequence"/>
</dbReference>
<evidence type="ECO:0000313" key="3">
    <source>
        <dbReference type="Proteomes" id="UP001162483"/>
    </source>
</evidence>
<comment type="caution">
    <text evidence="2">The sequence shown here is derived from an EMBL/GenBank/DDBJ whole genome shotgun (WGS) entry which is preliminary data.</text>
</comment>
<sequence>MGPPIDPGHGVQCPSFQMVSPPLSGTMVSKSSHPLTGSYSSKKNWTFGVSKSKRRDFYEL</sequence>
<gene>
    <name evidence="2" type="ORF">SPARVUS_LOCUS684025</name>
</gene>
<organism evidence="2 3">
    <name type="scientific">Staurois parvus</name>
    <dbReference type="NCBI Taxonomy" id="386267"/>
    <lineage>
        <taxon>Eukaryota</taxon>
        <taxon>Metazoa</taxon>
        <taxon>Chordata</taxon>
        <taxon>Craniata</taxon>
        <taxon>Vertebrata</taxon>
        <taxon>Euteleostomi</taxon>
        <taxon>Amphibia</taxon>
        <taxon>Batrachia</taxon>
        <taxon>Anura</taxon>
        <taxon>Neobatrachia</taxon>
        <taxon>Ranoidea</taxon>
        <taxon>Ranidae</taxon>
        <taxon>Staurois</taxon>
    </lineage>
</organism>
<reference evidence="2" key="1">
    <citation type="submission" date="2023-05" db="EMBL/GenBank/DDBJ databases">
        <authorList>
            <person name="Stuckert A."/>
        </authorList>
    </citation>
    <scope>NUCLEOTIDE SEQUENCE</scope>
</reference>
<dbReference type="EMBL" id="CATNWA010000222">
    <property type="protein sequence ID" value="CAI9534706.1"/>
    <property type="molecule type" value="Genomic_DNA"/>
</dbReference>
<protein>
    <submittedName>
        <fullName evidence="2">Uncharacterized protein</fullName>
    </submittedName>
</protein>
<proteinExistence type="predicted"/>